<organism evidence="1 2">
    <name type="scientific">Thiocapsa marina 5811</name>
    <dbReference type="NCBI Taxonomy" id="768671"/>
    <lineage>
        <taxon>Bacteria</taxon>
        <taxon>Pseudomonadati</taxon>
        <taxon>Pseudomonadota</taxon>
        <taxon>Gammaproteobacteria</taxon>
        <taxon>Chromatiales</taxon>
        <taxon>Chromatiaceae</taxon>
        <taxon>Thiocapsa</taxon>
    </lineage>
</organism>
<reference evidence="1 2" key="1">
    <citation type="submission" date="2011-06" db="EMBL/GenBank/DDBJ databases">
        <title>The draft genome of Thiocapsa marina 5811.</title>
        <authorList>
            <consortium name="US DOE Joint Genome Institute (JGI-PGF)"/>
            <person name="Lucas S."/>
            <person name="Han J."/>
            <person name="Cheng J.-F."/>
            <person name="Goodwin L."/>
            <person name="Pitluck S."/>
            <person name="Peters L."/>
            <person name="Land M.L."/>
            <person name="Hauser L."/>
            <person name="Vogl K."/>
            <person name="Liu Z."/>
            <person name="Imhoff J."/>
            <person name="Thiel V."/>
            <person name="Frigaard N.-U."/>
            <person name="Bryant D."/>
            <person name="Woyke T.J."/>
        </authorList>
    </citation>
    <scope>NUCLEOTIDE SEQUENCE [LARGE SCALE GENOMIC DNA]</scope>
    <source>
        <strain evidence="1 2">5811</strain>
    </source>
</reference>
<dbReference type="GO" id="GO:0016829">
    <property type="term" value="F:lyase activity"/>
    <property type="evidence" value="ECO:0007669"/>
    <property type="project" value="UniProtKB-KW"/>
</dbReference>
<proteinExistence type="predicted"/>
<name>F9UC01_9GAMM</name>
<keyword evidence="1" id="KW-0456">Lyase</keyword>
<evidence type="ECO:0000313" key="2">
    <source>
        <dbReference type="Proteomes" id="UP000005459"/>
    </source>
</evidence>
<dbReference type="eggNOG" id="COG1413">
    <property type="taxonomic scope" value="Bacteria"/>
</dbReference>
<dbReference type="STRING" id="768671.ThimaDRAFT_2453"/>
<evidence type="ECO:0000313" key="1">
    <source>
        <dbReference type="EMBL" id="EGV18469.1"/>
    </source>
</evidence>
<keyword evidence="2" id="KW-1185">Reference proteome</keyword>
<sequence>MGGFLVTPSMVIKCLAAIALGESRLDGALDLVRARWNAEPVKRGAAAHLSLRAAALHRSEAALDWLVSFVGDADRASEHVAIAELGAYRNNARQRKRLRGVVAERGNPRLGAANAKAFPPPTPGT</sequence>
<gene>
    <name evidence="1" type="ORF">ThimaDRAFT_2453</name>
</gene>
<dbReference type="Proteomes" id="UP000005459">
    <property type="component" value="Unassembled WGS sequence"/>
</dbReference>
<dbReference type="AlphaFoldDB" id="F9UC01"/>
<protein>
    <submittedName>
        <fullName evidence="1">PBS lyase heat domain protein repeat-containing protein</fullName>
    </submittedName>
</protein>
<accession>F9UC01</accession>
<dbReference type="EMBL" id="AFWV01000007">
    <property type="protein sequence ID" value="EGV18469.1"/>
    <property type="molecule type" value="Genomic_DNA"/>
</dbReference>